<organism evidence="1 2">
    <name type="scientific">Loigolactobacillus binensis</name>
    <dbReference type="NCBI Taxonomy" id="2559922"/>
    <lineage>
        <taxon>Bacteria</taxon>
        <taxon>Bacillati</taxon>
        <taxon>Bacillota</taxon>
        <taxon>Bacilli</taxon>
        <taxon>Lactobacillales</taxon>
        <taxon>Lactobacillaceae</taxon>
        <taxon>Loigolactobacillus</taxon>
    </lineage>
</organism>
<reference evidence="2" key="1">
    <citation type="journal article" date="2019" name="Int. J. Syst. Evol. Microbiol.">
        <title>The Global Catalogue of Microorganisms (GCM) 10K type strain sequencing project: providing services to taxonomists for standard genome sequencing and annotation.</title>
        <authorList>
            <consortium name="The Broad Institute Genomics Platform"/>
            <consortium name="The Broad Institute Genome Sequencing Center for Infectious Disease"/>
            <person name="Wu L."/>
            <person name="Ma J."/>
        </authorList>
    </citation>
    <scope>NUCLEOTIDE SEQUENCE [LARGE SCALE GENOMIC DNA]</scope>
    <source>
        <strain evidence="2">CCM 8925</strain>
    </source>
</reference>
<dbReference type="EMBL" id="JBHTIO010000055">
    <property type="protein sequence ID" value="MFD0898547.1"/>
    <property type="molecule type" value="Genomic_DNA"/>
</dbReference>
<evidence type="ECO:0000313" key="2">
    <source>
        <dbReference type="Proteomes" id="UP001597104"/>
    </source>
</evidence>
<dbReference type="Proteomes" id="UP001597104">
    <property type="component" value="Unassembled WGS sequence"/>
</dbReference>
<keyword evidence="2" id="KW-1185">Reference proteome</keyword>
<name>A0ABW3EGM9_9LACO</name>
<proteinExistence type="predicted"/>
<comment type="caution">
    <text evidence="1">The sequence shown here is derived from an EMBL/GenBank/DDBJ whole genome shotgun (WGS) entry which is preliminary data.</text>
</comment>
<protein>
    <submittedName>
        <fullName evidence="1">Uncharacterized protein</fullName>
    </submittedName>
</protein>
<gene>
    <name evidence="1" type="ORF">ACFQZ7_12565</name>
</gene>
<evidence type="ECO:0000313" key="1">
    <source>
        <dbReference type="EMBL" id="MFD0898547.1"/>
    </source>
</evidence>
<sequence length="74" mass="8244">MAAFNGPLFGPLPHELVQLDFLGRLLQGTENSYCLGKFRYYANDAAEFLQLLQFLCQNQASAPGILRLLGAKRI</sequence>
<dbReference type="RefSeq" id="WP_137636862.1">
    <property type="nucleotide sequence ID" value="NZ_BJDN01000003.1"/>
</dbReference>
<accession>A0ABW3EGM9</accession>